<dbReference type="EMBL" id="CP107716">
    <property type="protein sequence ID" value="UYQ70992.1"/>
    <property type="molecule type" value="Genomic_DNA"/>
</dbReference>
<keyword evidence="2" id="KW-1185">Reference proteome</keyword>
<dbReference type="RefSeq" id="WP_264224656.1">
    <property type="nucleotide sequence ID" value="NZ_CP107716.1"/>
</dbReference>
<organism evidence="1 2">
    <name type="scientific">Pelagibacterium flavum</name>
    <dbReference type="NCBI Taxonomy" id="2984530"/>
    <lineage>
        <taxon>Bacteria</taxon>
        <taxon>Pseudomonadati</taxon>
        <taxon>Pseudomonadota</taxon>
        <taxon>Alphaproteobacteria</taxon>
        <taxon>Hyphomicrobiales</taxon>
        <taxon>Devosiaceae</taxon>
        <taxon>Pelagibacterium</taxon>
    </lineage>
</organism>
<gene>
    <name evidence="1" type="ORF">OF122_13080</name>
</gene>
<name>A0ABY6INE1_9HYPH</name>
<proteinExistence type="predicted"/>
<evidence type="ECO:0000313" key="2">
    <source>
        <dbReference type="Proteomes" id="UP001163882"/>
    </source>
</evidence>
<dbReference type="Proteomes" id="UP001163882">
    <property type="component" value="Chromosome"/>
</dbReference>
<reference evidence="1" key="1">
    <citation type="submission" date="2022-10" db="EMBL/GenBank/DDBJ databases">
        <title>YIM 151497 complete genome.</title>
        <authorList>
            <person name="Chen X."/>
        </authorList>
    </citation>
    <scope>NUCLEOTIDE SEQUENCE</scope>
    <source>
        <strain evidence="1">YIM 151497</strain>
    </source>
</reference>
<evidence type="ECO:0000313" key="1">
    <source>
        <dbReference type="EMBL" id="UYQ70992.1"/>
    </source>
</evidence>
<protein>
    <submittedName>
        <fullName evidence="1">Uncharacterized protein</fullName>
    </submittedName>
</protein>
<sequence>MSDVTAARNIIDEIWPLDATPRKRVIGAAFEAVKRVERGLPKDEIRLRKRQWTERRVRSIVDEEAGRIDAYEMRDLEQMAIQEARDALRKSQDRSARLASFLARSAARASGEMDDR</sequence>
<accession>A0ABY6INE1</accession>